<dbReference type="InterPro" id="IPR036271">
    <property type="entry name" value="Tet_transcr_reg_TetR-rel_C_sf"/>
</dbReference>
<dbReference type="InterPro" id="IPR001647">
    <property type="entry name" value="HTH_TetR"/>
</dbReference>
<keyword evidence="3" id="KW-0804">Transcription</keyword>
<name>A0ABV3V911_9MICC</name>
<dbReference type="InterPro" id="IPR050109">
    <property type="entry name" value="HTH-type_TetR-like_transc_reg"/>
</dbReference>
<gene>
    <name evidence="6" type="ORF">VVR66_15405</name>
</gene>
<proteinExistence type="predicted"/>
<sequence length="258" mass="28161">MPQKIPKTPEDNDLEVVKKHLRLLWAGHDEKPVRPGPRPRITVDDVVGTAIERAGSAGLSGLTMRDLAADLGVKTMTLYAHVPDKKSLLALMSDHVFDSSARSLPHSGAWRDRVRAVIDDTFQMYLSHDWLSSIHTEQPVLGPGFLGRYERQLECLQGLGLSDITLDATLTFLNNFARTAALDVADRETLNNSGPDWWQAAGPVLEELVSPNDYPLATRVGTSAGQAQGGAYNARSNYAFGVDRVLDGLAVLVDRPVP</sequence>
<dbReference type="EMBL" id="JAYWLU010000024">
    <property type="protein sequence ID" value="MEX3596100.1"/>
    <property type="molecule type" value="Genomic_DNA"/>
</dbReference>
<dbReference type="PANTHER" id="PTHR30055">
    <property type="entry name" value="HTH-TYPE TRANSCRIPTIONAL REGULATOR RUTR"/>
    <property type="match status" value="1"/>
</dbReference>
<dbReference type="Gene3D" id="1.10.357.10">
    <property type="entry name" value="Tetracycline Repressor, domain 2"/>
    <property type="match status" value="1"/>
</dbReference>
<evidence type="ECO:0000259" key="5">
    <source>
        <dbReference type="PROSITE" id="PS50977"/>
    </source>
</evidence>
<evidence type="ECO:0000256" key="2">
    <source>
        <dbReference type="ARBA" id="ARBA00023125"/>
    </source>
</evidence>
<feature type="domain" description="HTH tetR-type" evidence="5">
    <location>
        <begin position="40"/>
        <end position="100"/>
    </location>
</feature>
<keyword evidence="2 4" id="KW-0238">DNA-binding</keyword>
<dbReference type="Pfam" id="PF02909">
    <property type="entry name" value="TetR_C_1"/>
    <property type="match status" value="1"/>
</dbReference>
<evidence type="ECO:0000256" key="3">
    <source>
        <dbReference type="ARBA" id="ARBA00023163"/>
    </source>
</evidence>
<dbReference type="InterPro" id="IPR009057">
    <property type="entry name" value="Homeodomain-like_sf"/>
</dbReference>
<evidence type="ECO:0000256" key="1">
    <source>
        <dbReference type="ARBA" id="ARBA00023015"/>
    </source>
</evidence>
<keyword evidence="7" id="KW-1185">Reference proteome</keyword>
<accession>A0ABV3V911</accession>
<dbReference type="Proteomes" id="UP001558481">
    <property type="component" value="Unassembled WGS sequence"/>
</dbReference>
<comment type="caution">
    <text evidence="6">The sequence shown here is derived from an EMBL/GenBank/DDBJ whole genome shotgun (WGS) entry which is preliminary data.</text>
</comment>
<reference evidence="6 7" key="1">
    <citation type="journal article" date="2024" name="Fungal Genet. Biol.">
        <title>The porcine skin microbiome exhibits broad fungal antagonism.</title>
        <authorList>
            <person name="De La Cruz K.F."/>
            <person name="Townsend E.C."/>
            <person name="Alex Cheong J.Z."/>
            <person name="Salamzade R."/>
            <person name="Liu A."/>
            <person name="Sandstrom S."/>
            <person name="Davila E."/>
            <person name="Huang L."/>
            <person name="Xu K.H."/>
            <person name="Wu S.Y."/>
            <person name="Meudt J.J."/>
            <person name="Shanmuganayagam D."/>
            <person name="Gibson A.L.F."/>
            <person name="Kalan L.R."/>
        </authorList>
    </citation>
    <scope>NUCLEOTIDE SEQUENCE [LARGE SCALE GENOMIC DNA]</scope>
    <source>
        <strain evidence="6 7">LK2625</strain>
    </source>
</reference>
<evidence type="ECO:0000313" key="7">
    <source>
        <dbReference type="Proteomes" id="UP001558481"/>
    </source>
</evidence>
<dbReference type="PANTHER" id="PTHR30055:SF151">
    <property type="entry name" value="TRANSCRIPTIONAL REGULATORY PROTEIN"/>
    <property type="match status" value="1"/>
</dbReference>
<dbReference type="RefSeq" id="WP_129701789.1">
    <property type="nucleotide sequence ID" value="NZ_CAUREL010000038.1"/>
</dbReference>
<keyword evidence="1" id="KW-0805">Transcription regulation</keyword>
<feature type="DNA-binding region" description="H-T-H motif" evidence="4">
    <location>
        <begin position="63"/>
        <end position="82"/>
    </location>
</feature>
<organism evidence="6 7">
    <name type="scientific">Kocuria carniphila</name>
    <dbReference type="NCBI Taxonomy" id="262208"/>
    <lineage>
        <taxon>Bacteria</taxon>
        <taxon>Bacillati</taxon>
        <taxon>Actinomycetota</taxon>
        <taxon>Actinomycetes</taxon>
        <taxon>Micrococcales</taxon>
        <taxon>Micrococcaceae</taxon>
        <taxon>Kocuria</taxon>
    </lineage>
</organism>
<dbReference type="Gene3D" id="1.10.10.60">
    <property type="entry name" value="Homeodomain-like"/>
    <property type="match status" value="1"/>
</dbReference>
<dbReference type="SUPFAM" id="SSF48498">
    <property type="entry name" value="Tetracyclin repressor-like, C-terminal domain"/>
    <property type="match status" value="1"/>
</dbReference>
<dbReference type="PROSITE" id="PS50977">
    <property type="entry name" value="HTH_TETR_2"/>
    <property type="match status" value="1"/>
</dbReference>
<evidence type="ECO:0000313" key="6">
    <source>
        <dbReference type="EMBL" id="MEX3596100.1"/>
    </source>
</evidence>
<evidence type="ECO:0000256" key="4">
    <source>
        <dbReference type="PROSITE-ProRule" id="PRU00335"/>
    </source>
</evidence>
<dbReference type="SUPFAM" id="SSF46689">
    <property type="entry name" value="Homeodomain-like"/>
    <property type="match status" value="1"/>
</dbReference>
<protein>
    <submittedName>
        <fullName evidence="6">TetR/AcrR family transcriptional regulator C-terminal domain-containing protein</fullName>
    </submittedName>
</protein>
<dbReference type="InterPro" id="IPR004111">
    <property type="entry name" value="Repressor_TetR_C"/>
</dbReference>